<feature type="region of interest" description="Disordered" evidence="1">
    <location>
        <begin position="29"/>
        <end position="82"/>
    </location>
</feature>
<evidence type="ECO:0000256" key="2">
    <source>
        <dbReference type="SAM" id="SignalP"/>
    </source>
</evidence>
<gene>
    <name evidence="3" type="ORF">HUG17_10487</name>
</gene>
<dbReference type="Proteomes" id="UP000828236">
    <property type="component" value="Unassembled WGS sequence"/>
</dbReference>
<evidence type="ECO:0000313" key="3">
    <source>
        <dbReference type="EMBL" id="KAH7636517.1"/>
    </source>
</evidence>
<dbReference type="EMBL" id="SDOV01000010">
    <property type="protein sequence ID" value="KAH7636517.1"/>
    <property type="molecule type" value="Genomic_DNA"/>
</dbReference>
<keyword evidence="2" id="KW-0732">Signal</keyword>
<proteinExistence type="predicted"/>
<sequence length="82" mass="9603">MRQLFTILFIGLFIIQLCLIIPSCDANRNRHHHRRHNNHSEGQQGGQTRGEGQQGGQGQEGEYGNNRYPPTYFWNNHENEQR</sequence>
<protein>
    <submittedName>
        <fullName evidence="3">Uncharacterized protein</fullName>
    </submittedName>
</protein>
<evidence type="ECO:0000256" key="1">
    <source>
        <dbReference type="SAM" id="MobiDB-lite"/>
    </source>
</evidence>
<comment type="caution">
    <text evidence="3">The sequence shown here is derived from an EMBL/GenBank/DDBJ whole genome shotgun (WGS) entry which is preliminary data.</text>
</comment>
<organism evidence="3">
    <name type="scientific">Dermatophagoides farinae</name>
    <name type="common">American house dust mite</name>
    <dbReference type="NCBI Taxonomy" id="6954"/>
    <lineage>
        <taxon>Eukaryota</taxon>
        <taxon>Metazoa</taxon>
        <taxon>Ecdysozoa</taxon>
        <taxon>Arthropoda</taxon>
        <taxon>Chelicerata</taxon>
        <taxon>Arachnida</taxon>
        <taxon>Acari</taxon>
        <taxon>Acariformes</taxon>
        <taxon>Sarcoptiformes</taxon>
        <taxon>Astigmata</taxon>
        <taxon>Psoroptidia</taxon>
        <taxon>Analgoidea</taxon>
        <taxon>Pyroglyphidae</taxon>
        <taxon>Dermatophagoidinae</taxon>
        <taxon>Dermatophagoides</taxon>
    </lineage>
</organism>
<name>A0A9D4SBI1_DERFA</name>
<reference evidence="3" key="1">
    <citation type="submission" date="2020-06" db="EMBL/GenBank/DDBJ databases">
        <authorList>
            <person name="Ji K."/>
            <person name="Li J."/>
        </authorList>
    </citation>
    <scope>NUCLEOTIDE SEQUENCE</scope>
    <source>
        <strain evidence="3">JKM2019</strain>
        <tissue evidence="3">Whole body</tissue>
    </source>
</reference>
<dbReference type="AlphaFoldDB" id="A0A9D4SBI1"/>
<feature type="signal peptide" evidence="2">
    <location>
        <begin position="1"/>
        <end position="26"/>
    </location>
</feature>
<feature type="chain" id="PRO_5038866840" evidence="2">
    <location>
        <begin position="27"/>
        <end position="82"/>
    </location>
</feature>
<accession>A0A9D4SBI1</accession>
<feature type="compositionally biased region" description="Gly residues" evidence="1">
    <location>
        <begin position="43"/>
        <end position="61"/>
    </location>
</feature>
<reference evidence="3" key="2">
    <citation type="journal article" date="2021" name="World Allergy Organ. J.">
        <title>Chromosome-level assembly of Dermatophagoides farinae genome and transcriptome reveals two novel allergens Der f 37 and Der f 39.</title>
        <authorList>
            <person name="Chen J."/>
            <person name="Cai Z."/>
            <person name="Fan D."/>
            <person name="Hu J."/>
            <person name="Hou Y."/>
            <person name="He Y."/>
            <person name="Zhang Z."/>
            <person name="Zhao Z."/>
            <person name="Gao P."/>
            <person name="Hu W."/>
            <person name="Sun J."/>
            <person name="Li J."/>
            <person name="Ji K."/>
        </authorList>
    </citation>
    <scope>NUCLEOTIDE SEQUENCE</scope>
    <source>
        <strain evidence="3">JKM2019</strain>
    </source>
</reference>